<reference evidence="1 2" key="1">
    <citation type="submission" date="2021-06" db="EMBL/GenBank/DDBJ databases">
        <authorList>
            <person name="Palmer J.M."/>
        </authorList>
    </citation>
    <scope>NUCLEOTIDE SEQUENCE [LARGE SCALE GENOMIC DNA]</scope>
    <source>
        <strain evidence="1 2">GA_2019</strain>
        <tissue evidence="1">Muscle</tissue>
    </source>
</reference>
<sequence>MLWLRELICVHVKSLILIDLQMSPDQRRLESTCSSKRTPPPLLTAEHQPLKLKMKKSRSLAAQLQEEIMNSAAVRKLVVSAETEETSQRRSVQAVVTAVIYTVVDAQIRSEVSIHSSSAQMLELLFFQGGNIERLTAAVILFQMVSLVQTWLTINV</sequence>
<dbReference type="EMBL" id="JAHRIO010066116">
    <property type="protein sequence ID" value="MEQ2180139.1"/>
    <property type="molecule type" value="Genomic_DNA"/>
</dbReference>
<proteinExistence type="predicted"/>
<evidence type="ECO:0000313" key="1">
    <source>
        <dbReference type="EMBL" id="MEQ2180139.1"/>
    </source>
</evidence>
<gene>
    <name evidence="1" type="ORF">GOODEAATRI_032566</name>
</gene>
<organism evidence="1 2">
    <name type="scientific">Goodea atripinnis</name>
    <dbReference type="NCBI Taxonomy" id="208336"/>
    <lineage>
        <taxon>Eukaryota</taxon>
        <taxon>Metazoa</taxon>
        <taxon>Chordata</taxon>
        <taxon>Craniata</taxon>
        <taxon>Vertebrata</taxon>
        <taxon>Euteleostomi</taxon>
        <taxon>Actinopterygii</taxon>
        <taxon>Neopterygii</taxon>
        <taxon>Teleostei</taxon>
        <taxon>Neoteleostei</taxon>
        <taxon>Acanthomorphata</taxon>
        <taxon>Ovalentaria</taxon>
        <taxon>Atherinomorphae</taxon>
        <taxon>Cyprinodontiformes</taxon>
        <taxon>Goodeidae</taxon>
        <taxon>Goodea</taxon>
    </lineage>
</organism>
<evidence type="ECO:0000313" key="2">
    <source>
        <dbReference type="Proteomes" id="UP001476798"/>
    </source>
</evidence>
<name>A0ABV0P9P0_9TELE</name>
<dbReference type="Proteomes" id="UP001476798">
    <property type="component" value="Unassembled WGS sequence"/>
</dbReference>
<accession>A0ABV0P9P0</accession>
<protein>
    <submittedName>
        <fullName evidence="1">Uncharacterized protein</fullName>
    </submittedName>
</protein>
<keyword evidence="2" id="KW-1185">Reference proteome</keyword>
<comment type="caution">
    <text evidence="1">The sequence shown here is derived from an EMBL/GenBank/DDBJ whole genome shotgun (WGS) entry which is preliminary data.</text>
</comment>